<gene>
    <name evidence="1" type="primary">sfsA</name>
    <name evidence="4" type="ORF">SAMN05660420_02484</name>
</gene>
<proteinExistence type="inferred from homology"/>
<dbReference type="HAMAP" id="MF_00095">
    <property type="entry name" value="SfsA"/>
    <property type="match status" value="1"/>
</dbReference>
<dbReference type="Pfam" id="PF03749">
    <property type="entry name" value="SfsA"/>
    <property type="match status" value="1"/>
</dbReference>
<evidence type="ECO:0000259" key="3">
    <source>
        <dbReference type="Pfam" id="PF17746"/>
    </source>
</evidence>
<dbReference type="InterPro" id="IPR005224">
    <property type="entry name" value="SfsA"/>
</dbReference>
<reference evidence="4 5" key="1">
    <citation type="submission" date="2016-10" db="EMBL/GenBank/DDBJ databases">
        <authorList>
            <person name="de Groot N.N."/>
        </authorList>
    </citation>
    <scope>NUCLEOTIDE SEQUENCE [LARGE SCALE GENOMIC DNA]</scope>
    <source>
        <strain evidence="4 5">DSM 7343</strain>
    </source>
</reference>
<dbReference type="Gene3D" id="2.40.50.580">
    <property type="match status" value="1"/>
</dbReference>
<feature type="domain" description="SfsA N-terminal OB" evidence="3">
    <location>
        <begin position="13"/>
        <end position="77"/>
    </location>
</feature>
<evidence type="ECO:0000313" key="5">
    <source>
        <dbReference type="Proteomes" id="UP000199409"/>
    </source>
</evidence>
<dbReference type="Gene3D" id="3.40.1350.60">
    <property type="match status" value="1"/>
</dbReference>
<organism evidence="4 5">
    <name type="scientific">Desulfuromusa kysingii</name>
    <dbReference type="NCBI Taxonomy" id="37625"/>
    <lineage>
        <taxon>Bacteria</taxon>
        <taxon>Pseudomonadati</taxon>
        <taxon>Thermodesulfobacteriota</taxon>
        <taxon>Desulfuromonadia</taxon>
        <taxon>Desulfuromonadales</taxon>
        <taxon>Geopsychrobacteraceae</taxon>
        <taxon>Desulfuromusa</taxon>
    </lineage>
</organism>
<dbReference type="InterPro" id="IPR040452">
    <property type="entry name" value="SfsA_C"/>
</dbReference>
<evidence type="ECO:0000313" key="4">
    <source>
        <dbReference type="EMBL" id="SEA56574.1"/>
    </source>
</evidence>
<dbReference type="Pfam" id="PF17746">
    <property type="entry name" value="SfsA_N"/>
    <property type="match status" value="1"/>
</dbReference>
<dbReference type="InterPro" id="IPR041465">
    <property type="entry name" value="SfsA_N"/>
</dbReference>
<accession>A0A1H4C861</accession>
<dbReference type="NCBIfam" id="TIGR00230">
    <property type="entry name" value="sfsA"/>
    <property type="match status" value="1"/>
</dbReference>
<dbReference type="AlphaFoldDB" id="A0A1H4C861"/>
<dbReference type="GO" id="GO:0003677">
    <property type="term" value="F:DNA binding"/>
    <property type="evidence" value="ECO:0007669"/>
    <property type="project" value="InterPro"/>
</dbReference>
<dbReference type="PANTHER" id="PTHR30545">
    <property type="entry name" value="SUGAR FERMENTATION STIMULATION PROTEIN A"/>
    <property type="match status" value="1"/>
</dbReference>
<dbReference type="CDD" id="cd22359">
    <property type="entry name" value="SfsA-like_bacterial"/>
    <property type="match status" value="1"/>
</dbReference>
<dbReference type="OrthoDB" id="9802365at2"/>
<protein>
    <recommendedName>
        <fullName evidence="1">Sugar fermentation stimulation protein homolog</fullName>
    </recommendedName>
</protein>
<dbReference type="PANTHER" id="PTHR30545:SF2">
    <property type="entry name" value="SUGAR FERMENTATION STIMULATION PROTEIN A"/>
    <property type="match status" value="1"/>
</dbReference>
<name>A0A1H4C861_9BACT</name>
<keyword evidence="5" id="KW-1185">Reference proteome</keyword>
<dbReference type="Proteomes" id="UP000199409">
    <property type="component" value="Unassembled WGS sequence"/>
</dbReference>
<dbReference type="STRING" id="37625.SAMN05660420_02484"/>
<comment type="similarity">
    <text evidence="1">Belongs to the SfsA family.</text>
</comment>
<dbReference type="RefSeq" id="WP_092348991.1">
    <property type="nucleotide sequence ID" value="NZ_FNQN01000007.1"/>
</dbReference>
<evidence type="ECO:0000256" key="1">
    <source>
        <dbReference type="HAMAP-Rule" id="MF_00095"/>
    </source>
</evidence>
<sequence length="230" mass="26098">MDLPAPLLEGTLLRRYKRFFTDIELADGRVVTAHTPNTGSMKQCALPGSRVLISRADNPQRKLKYTLELIMISGRWVDTHTLRTNRVVEEALRHNQIQSLENFQVQPEYRFGESRIDFYLHQGDVNVLLEVKNVTLCCQPETACFPDAVTTRGQKHLRELLLAKQQGCRAIIFFLVQRSEAKKFSPADAIDPEYGRLLREVVAAGVEVLAYKTVVTPKENRVGEPIPVVL</sequence>
<dbReference type="EMBL" id="FNQN01000007">
    <property type="protein sequence ID" value="SEA56574.1"/>
    <property type="molecule type" value="Genomic_DNA"/>
</dbReference>
<evidence type="ECO:0000259" key="2">
    <source>
        <dbReference type="Pfam" id="PF03749"/>
    </source>
</evidence>
<feature type="domain" description="Sugar fermentation stimulation protein C-terminal" evidence="2">
    <location>
        <begin position="84"/>
        <end position="218"/>
    </location>
</feature>